<reference evidence="1 2" key="1">
    <citation type="submission" date="2024-01" db="EMBL/GenBank/DDBJ databases">
        <title>Genome assemblies of Stephania.</title>
        <authorList>
            <person name="Yang L."/>
        </authorList>
    </citation>
    <scope>NUCLEOTIDE SEQUENCE [LARGE SCALE GENOMIC DNA]</scope>
    <source>
        <strain evidence="1">QJT</strain>
        <tissue evidence="1">Leaf</tissue>
    </source>
</reference>
<proteinExistence type="predicted"/>
<dbReference type="AlphaFoldDB" id="A0AAP0J118"/>
<organism evidence="1 2">
    <name type="scientific">Stephania japonica</name>
    <dbReference type="NCBI Taxonomy" id="461633"/>
    <lineage>
        <taxon>Eukaryota</taxon>
        <taxon>Viridiplantae</taxon>
        <taxon>Streptophyta</taxon>
        <taxon>Embryophyta</taxon>
        <taxon>Tracheophyta</taxon>
        <taxon>Spermatophyta</taxon>
        <taxon>Magnoliopsida</taxon>
        <taxon>Ranunculales</taxon>
        <taxon>Menispermaceae</taxon>
        <taxon>Menispermoideae</taxon>
        <taxon>Cissampelideae</taxon>
        <taxon>Stephania</taxon>
    </lineage>
</organism>
<evidence type="ECO:0000313" key="2">
    <source>
        <dbReference type="Proteomes" id="UP001417504"/>
    </source>
</evidence>
<keyword evidence="2" id="KW-1185">Reference proteome</keyword>
<comment type="caution">
    <text evidence="1">The sequence shown here is derived from an EMBL/GenBank/DDBJ whole genome shotgun (WGS) entry which is preliminary data.</text>
</comment>
<accession>A0AAP0J118</accession>
<gene>
    <name evidence="1" type="ORF">Sjap_014120</name>
</gene>
<protein>
    <submittedName>
        <fullName evidence="1">Uncharacterized protein</fullName>
    </submittedName>
</protein>
<sequence>MLTASPTYVLGRSFRGSCREDVVMTNEVMASLTYELGSEHYLYALETPSKSLDATASRRRIWCKSGALIRVCGYFIIARVRAGRPCSRPQPESTGLLL</sequence>
<dbReference type="Proteomes" id="UP001417504">
    <property type="component" value="Unassembled WGS sequence"/>
</dbReference>
<dbReference type="EMBL" id="JBBNAE010000005">
    <property type="protein sequence ID" value="KAK9124518.1"/>
    <property type="molecule type" value="Genomic_DNA"/>
</dbReference>
<evidence type="ECO:0000313" key="1">
    <source>
        <dbReference type="EMBL" id="KAK9124518.1"/>
    </source>
</evidence>
<name>A0AAP0J118_9MAGN</name>